<dbReference type="PROSITE" id="PS50222">
    <property type="entry name" value="EF_HAND_2"/>
    <property type="match status" value="1"/>
</dbReference>
<dbReference type="InterPro" id="IPR002048">
    <property type="entry name" value="EF_hand_dom"/>
</dbReference>
<dbReference type="GO" id="GO:0005509">
    <property type="term" value="F:calcium ion binding"/>
    <property type="evidence" value="ECO:0007669"/>
    <property type="project" value="InterPro"/>
</dbReference>
<accession>A0AAV5KS68</accession>
<protein>
    <recommendedName>
        <fullName evidence="1">EF-hand domain-containing protein</fullName>
    </recommendedName>
</protein>
<gene>
    <name evidence="2" type="ORF">SLEP1_g36507</name>
</gene>
<name>A0AAV5KS68_9ROSI</name>
<organism evidence="2 3">
    <name type="scientific">Rubroshorea leprosula</name>
    <dbReference type="NCBI Taxonomy" id="152421"/>
    <lineage>
        <taxon>Eukaryota</taxon>
        <taxon>Viridiplantae</taxon>
        <taxon>Streptophyta</taxon>
        <taxon>Embryophyta</taxon>
        <taxon>Tracheophyta</taxon>
        <taxon>Spermatophyta</taxon>
        <taxon>Magnoliopsida</taxon>
        <taxon>eudicotyledons</taxon>
        <taxon>Gunneridae</taxon>
        <taxon>Pentapetalae</taxon>
        <taxon>rosids</taxon>
        <taxon>malvids</taxon>
        <taxon>Malvales</taxon>
        <taxon>Dipterocarpaceae</taxon>
        <taxon>Rubroshorea</taxon>
    </lineage>
</organism>
<dbReference type="PANTHER" id="PTHR34574:SF3">
    <property type="entry name" value="CALCIUM-BINDING EF HAND FAMILY PROTEIN"/>
    <property type="match status" value="1"/>
</dbReference>
<evidence type="ECO:0000313" key="3">
    <source>
        <dbReference type="Proteomes" id="UP001054252"/>
    </source>
</evidence>
<evidence type="ECO:0000313" key="2">
    <source>
        <dbReference type="EMBL" id="GKV27322.1"/>
    </source>
</evidence>
<dbReference type="AlphaFoldDB" id="A0AAV5KS68"/>
<dbReference type="Proteomes" id="UP001054252">
    <property type="component" value="Unassembled WGS sequence"/>
</dbReference>
<comment type="caution">
    <text evidence="2">The sequence shown here is derived from an EMBL/GenBank/DDBJ whole genome shotgun (WGS) entry which is preliminary data.</text>
</comment>
<proteinExistence type="predicted"/>
<evidence type="ECO:0000259" key="1">
    <source>
        <dbReference type="PROSITE" id="PS50222"/>
    </source>
</evidence>
<dbReference type="EMBL" id="BPVZ01000075">
    <property type="protein sequence ID" value="GKV27322.1"/>
    <property type="molecule type" value="Genomic_DNA"/>
</dbReference>
<dbReference type="InterPro" id="IPR011992">
    <property type="entry name" value="EF-hand-dom_pair"/>
</dbReference>
<feature type="domain" description="EF-hand" evidence="1">
    <location>
        <begin position="120"/>
        <end position="155"/>
    </location>
</feature>
<dbReference type="PANTHER" id="PTHR34574">
    <property type="entry name" value="CALCIUM-BINDING EF-HAND FAMILY PROTEIN-RELATED"/>
    <property type="match status" value="1"/>
</dbReference>
<keyword evidence="3" id="KW-1185">Reference proteome</keyword>
<reference evidence="2 3" key="1">
    <citation type="journal article" date="2021" name="Commun. Biol.">
        <title>The genome of Shorea leprosula (Dipterocarpaceae) highlights the ecological relevance of drought in aseasonal tropical rainforests.</title>
        <authorList>
            <person name="Ng K.K.S."/>
            <person name="Kobayashi M.J."/>
            <person name="Fawcett J.A."/>
            <person name="Hatakeyama M."/>
            <person name="Paape T."/>
            <person name="Ng C.H."/>
            <person name="Ang C.C."/>
            <person name="Tnah L.H."/>
            <person name="Lee C.T."/>
            <person name="Nishiyama T."/>
            <person name="Sese J."/>
            <person name="O'Brien M.J."/>
            <person name="Copetti D."/>
            <person name="Mohd Noor M.I."/>
            <person name="Ong R.C."/>
            <person name="Putra M."/>
            <person name="Sireger I.Z."/>
            <person name="Indrioko S."/>
            <person name="Kosugi Y."/>
            <person name="Izuno A."/>
            <person name="Isagi Y."/>
            <person name="Lee S.L."/>
            <person name="Shimizu K.K."/>
        </authorList>
    </citation>
    <scope>NUCLEOTIDE SEQUENCE [LARGE SCALE GENOMIC DNA]</scope>
    <source>
        <strain evidence="2">214</strain>
    </source>
</reference>
<dbReference type="SUPFAM" id="SSF47473">
    <property type="entry name" value="EF-hand"/>
    <property type="match status" value="1"/>
</dbReference>
<sequence>MTEGGLTVLDGTALRSLAFSPIELNGVITGAHLLEIADTKASQSLFGIQLPQNIKNSALARVVCCDDESTFRRRELTAEQASKTFSDYLSTIADQLKDEPLLISILNGSTPKSYLEDEDDFAMLAEDLFTCLDAEDKGKICKSEIRNALVSMGVEMGIPPFSEFPLLNDILKKHGAEGEEELGQAQFAELLQPIVQEIANVLSEKHVVVIHDVKVVNGSKLRKILADEKQLKSVIERIFHEKDSGNNKLGKTQSIRNFLEKNAKELGLPPADSNEAAAIVYDAVFSDVEIENSSVEEDKFTELVKDILLKFAEQLEANPIYFDLDN</sequence>